<dbReference type="Pfam" id="PF02838">
    <property type="entry name" value="Glyco_hydro_20b"/>
    <property type="match status" value="1"/>
</dbReference>
<feature type="domain" description="Beta-hexosaminidase bacterial type N-terminal" evidence="7">
    <location>
        <begin position="66"/>
        <end position="123"/>
    </location>
</feature>
<evidence type="ECO:0000259" key="7">
    <source>
        <dbReference type="Pfam" id="PF02838"/>
    </source>
</evidence>
<protein>
    <recommendedName>
        <fullName evidence="3">beta-N-acetylhexosaminidase</fullName>
        <ecNumber evidence="3">3.2.1.52</ecNumber>
    </recommendedName>
</protein>
<dbReference type="CDD" id="cd06563">
    <property type="entry name" value="GH20_chitobiase-like"/>
    <property type="match status" value="1"/>
</dbReference>
<dbReference type="PANTHER" id="PTHR22600">
    <property type="entry name" value="BETA-HEXOSAMINIDASE"/>
    <property type="match status" value="1"/>
</dbReference>
<feature type="domain" description="Glycoside hydrolase family 20 catalytic" evidence="6">
    <location>
        <begin position="127"/>
        <end position="493"/>
    </location>
</feature>
<dbReference type="InterPro" id="IPR059177">
    <property type="entry name" value="GH29D-like_dom"/>
</dbReference>
<dbReference type="InterPro" id="IPR017853">
    <property type="entry name" value="GH"/>
</dbReference>
<evidence type="ECO:0000256" key="5">
    <source>
        <dbReference type="ARBA" id="ARBA00023295"/>
    </source>
</evidence>
<dbReference type="InterPro" id="IPR015882">
    <property type="entry name" value="HEX_bac_N"/>
</dbReference>
<evidence type="ECO:0000313" key="10">
    <source>
        <dbReference type="Proteomes" id="UP001460202"/>
    </source>
</evidence>
<keyword evidence="5" id="KW-0326">Glycosidase</keyword>
<feature type="domain" description="GH29D-like beta-sandwich" evidence="8">
    <location>
        <begin position="538"/>
        <end position="589"/>
    </location>
</feature>
<proteinExistence type="inferred from homology"/>
<name>A0ABV1GT83_9BACT</name>
<organism evidence="9 10">
    <name type="scientific">Alistipes intestinihominis</name>
    <dbReference type="NCBI Taxonomy" id="3133172"/>
    <lineage>
        <taxon>Bacteria</taxon>
        <taxon>Pseudomonadati</taxon>
        <taxon>Bacteroidota</taxon>
        <taxon>Bacteroidia</taxon>
        <taxon>Bacteroidales</taxon>
        <taxon>Rikenellaceae</taxon>
        <taxon>Alistipes</taxon>
    </lineage>
</organism>
<dbReference type="Gene3D" id="3.20.20.80">
    <property type="entry name" value="Glycosidases"/>
    <property type="match status" value="1"/>
</dbReference>
<comment type="similarity">
    <text evidence="2">Belongs to the glycosyl hydrolase 20 family.</text>
</comment>
<dbReference type="InterPro" id="IPR029018">
    <property type="entry name" value="Hex-like_dom2"/>
</dbReference>
<dbReference type="PANTHER" id="PTHR22600:SF57">
    <property type="entry name" value="BETA-N-ACETYLHEXOSAMINIDASE"/>
    <property type="match status" value="1"/>
</dbReference>
<comment type="caution">
    <text evidence="9">The sequence shown here is derived from an EMBL/GenBank/DDBJ whole genome shotgun (WGS) entry which is preliminary data.</text>
</comment>
<dbReference type="EMBL" id="JBBMFL010000001">
    <property type="protein sequence ID" value="MEQ2543592.1"/>
    <property type="molecule type" value="Genomic_DNA"/>
</dbReference>
<accession>A0ABV1GT83</accession>
<keyword evidence="4" id="KW-0378">Hydrolase</keyword>
<dbReference type="EC" id="3.2.1.52" evidence="3"/>
<comment type="catalytic activity">
    <reaction evidence="1">
        <text>Hydrolysis of terminal non-reducing N-acetyl-D-hexosamine residues in N-acetyl-beta-D-hexosaminides.</text>
        <dbReference type="EC" id="3.2.1.52"/>
    </reaction>
</comment>
<evidence type="ECO:0000259" key="8">
    <source>
        <dbReference type="Pfam" id="PF13290"/>
    </source>
</evidence>
<dbReference type="PRINTS" id="PR00738">
    <property type="entry name" value="GLHYDRLASE20"/>
</dbReference>
<dbReference type="Pfam" id="PF00728">
    <property type="entry name" value="Glyco_hydro_20"/>
    <property type="match status" value="1"/>
</dbReference>
<gene>
    <name evidence="9" type="ORF">WMO46_01320</name>
</gene>
<evidence type="ECO:0000256" key="4">
    <source>
        <dbReference type="ARBA" id="ARBA00022801"/>
    </source>
</evidence>
<dbReference type="PROSITE" id="PS51257">
    <property type="entry name" value="PROKAR_LIPOPROTEIN"/>
    <property type="match status" value="1"/>
</dbReference>
<reference evidence="9 10" key="1">
    <citation type="submission" date="2024-03" db="EMBL/GenBank/DDBJ databases">
        <title>Human intestinal bacterial collection.</title>
        <authorList>
            <person name="Pauvert C."/>
            <person name="Hitch T.C.A."/>
            <person name="Clavel T."/>
        </authorList>
    </citation>
    <scope>NUCLEOTIDE SEQUENCE [LARGE SCALE GENOMIC DNA]</scope>
    <source>
        <strain evidence="9 10">CLA-KB-H122</strain>
    </source>
</reference>
<keyword evidence="10" id="KW-1185">Reference proteome</keyword>
<evidence type="ECO:0000256" key="1">
    <source>
        <dbReference type="ARBA" id="ARBA00001231"/>
    </source>
</evidence>
<dbReference type="RefSeq" id="WP_014775068.1">
    <property type="nucleotide sequence ID" value="NZ_JBBMFL010000001.1"/>
</dbReference>
<dbReference type="Pfam" id="PF13290">
    <property type="entry name" value="CHB_HEX_C_1"/>
    <property type="match status" value="1"/>
</dbReference>
<sequence>MNERLLPGRIRSGWGVSILFLCLMALSGCCSHEAIRVNLIPRPAEMEVLSGYFQPGNTTVDDFTTVVVDNSRMDALGREGYELTVDRSSVRLTAATQTGIFYGKRTLEQLMTDKGIPCVRVSDRPRFAYRGMHMDVSRHFFPKSQVLKMLDEMARYKLNVFHFHLTDNGGWRIRIDKYPRLTAEGAFRTQRDWYAWWDRNDRRYLPEGTPGAYGGYFTKEDIREIVTYAAERHITVIPEIEFPAHSDAVFIGYPELCCTGKPYTTGEFCVGNEQVYTFMEDVLTEVMELFPSKYIHIGGDEARKVAWATCPKCQALIERERLDGIQGLQPYMIARIQDFLASKGRVMVGWDEILHNELHSETLVMSYRGQKGAIEAANRGNYAVMTPGEVLYFDWYQADPSTQPRAMYGYSPIKKMYAFEPVPADPESAARNESIIRAEFVDPAAVEPIRADRADRIVGVQGCTWAEYIEDEEQQEYMIFPRLLAVAELAWTPQEKREWCDFKVRMNSHIPLLQQRGLNTFTLSDEVEITTRIRSGNRAVEVTLDCEKYPAEIRYTLDGTPPTPDASLYEAPFTVTDSTVVRAAVCRDGVIRSPERKQLVTLAAEIDNYYPFDVPEIWKEYFD</sequence>
<dbReference type="Proteomes" id="UP001460202">
    <property type="component" value="Unassembled WGS sequence"/>
</dbReference>
<evidence type="ECO:0000256" key="3">
    <source>
        <dbReference type="ARBA" id="ARBA00012663"/>
    </source>
</evidence>
<dbReference type="SUPFAM" id="SSF51445">
    <property type="entry name" value="(Trans)glycosidases"/>
    <property type="match status" value="1"/>
</dbReference>
<dbReference type="InterPro" id="IPR025705">
    <property type="entry name" value="Beta_hexosaminidase_sua/sub"/>
</dbReference>
<evidence type="ECO:0000313" key="9">
    <source>
        <dbReference type="EMBL" id="MEQ2543592.1"/>
    </source>
</evidence>
<evidence type="ECO:0000256" key="2">
    <source>
        <dbReference type="ARBA" id="ARBA00006285"/>
    </source>
</evidence>
<dbReference type="Gene3D" id="3.30.379.10">
    <property type="entry name" value="Chitobiase/beta-hexosaminidase domain 2-like"/>
    <property type="match status" value="1"/>
</dbReference>
<dbReference type="SUPFAM" id="SSF55545">
    <property type="entry name" value="beta-N-acetylhexosaminidase-like domain"/>
    <property type="match status" value="1"/>
</dbReference>
<dbReference type="InterPro" id="IPR015883">
    <property type="entry name" value="Glyco_hydro_20_cat"/>
</dbReference>
<evidence type="ECO:0000259" key="6">
    <source>
        <dbReference type="Pfam" id="PF00728"/>
    </source>
</evidence>